<name>A0A7R9L9L9_9ACAR</name>
<dbReference type="InterPro" id="IPR007734">
    <property type="entry name" value="Heparan_SO4_2-O-STrfase"/>
</dbReference>
<evidence type="ECO:0000256" key="6">
    <source>
        <dbReference type="ARBA" id="ARBA00023034"/>
    </source>
</evidence>
<keyword evidence="2" id="KW-0808">Transferase</keyword>
<keyword evidence="5" id="KW-1133">Transmembrane helix</keyword>
<keyword evidence="6" id="KW-0333">Golgi apparatus</keyword>
<dbReference type="PANTHER" id="PTHR12129:SF15">
    <property type="entry name" value="URONYL 2-SULFOTRANSFERASE"/>
    <property type="match status" value="1"/>
</dbReference>
<evidence type="ECO:0000256" key="7">
    <source>
        <dbReference type="ARBA" id="ARBA00023136"/>
    </source>
</evidence>
<sequence length="180" mass="20434">MNEFEVKSEDQNKCDVMSGERLFYNRVPKCGSTTLITLLRKLSKLNGFIHLNSKIYDKRMLDIKQQSFENCVKSKDPECAYNYNNSFVMSLVPYFCGQSDKCLQMGDKWALEVAKHNIEKSYQVIGVLEHMNITLNTVISGPREHITPHLFGGRVHLSLKRIASHLVVKGESDGGVALVH</sequence>
<evidence type="ECO:0000256" key="2">
    <source>
        <dbReference type="ARBA" id="ARBA00022679"/>
    </source>
</evidence>
<dbReference type="PANTHER" id="PTHR12129">
    <property type="entry name" value="HEPARAN SULFATE 2-O-SULFOTRANSFERASE"/>
    <property type="match status" value="1"/>
</dbReference>
<keyword evidence="4" id="KW-0735">Signal-anchor</keyword>
<keyword evidence="7" id="KW-0472">Membrane</keyword>
<keyword evidence="8" id="KW-0325">Glycoprotein</keyword>
<dbReference type="GO" id="GO:0000139">
    <property type="term" value="C:Golgi membrane"/>
    <property type="evidence" value="ECO:0007669"/>
    <property type="project" value="UniProtKB-SubCell"/>
</dbReference>
<dbReference type="Gene3D" id="3.40.50.300">
    <property type="entry name" value="P-loop containing nucleotide triphosphate hydrolases"/>
    <property type="match status" value="1"/>
</dbReference>
<evidence type="ECO:0000313" key="10">
    <source>
        <dbReference type="Proteomes" id="UP000728032"/>
    </source>
</evidence>
<comment type="subcellular location">
    <subcellularLocation>
        <location evidence="1">Golgi apparatus membrane</location>
        <topology evidence="1">Single-pass type II membrane protein</topology>
    </subcellularLocation>
</comment>
<evidence type="ECO:0000313" key="9">
    <source>
        <dbReference type="EMBL" id="CAD7637598.1"/>
    </source>
</evidence>
<keyword evidence="10" id="KW-1185">Reference proteome</keyword>
<dbReference type="Proteomes" id="UP000728032">
    <property type="component" value="Unassembled WGS sequence"/>
</dbReference>
<keyword evidence="3" id="KW-0812">Transmembrane</keyword>
<evidence type="ECO:0000256" key="4">
    <source>
        <dbReference type="ARBA" id="ARBA00022968"/>
    </source>
</evidence>
<evidence type="ECO:0000256" key="5">
    <source>
        <dbReference type="ARBA" id="ARBA00022989"/>
    </source>
</evidence>
<dbReference type="InterPro" id="IPR027417">
    <property type="entry name" value="P-loop_NTPase"/>
</dbReference>
<protein>
    <recommendedName>
        <fullName evidence="11">Sulfotransferase</fullName>
    </recommendedName>
</protein>
<dbReference type="OrthoDB" id="10019582at2759"/>
<evidence type="ECO:0008006" key="11">
    <source>
        <dbReference type="Google" id="ProtNLM"/>
    </source>
</evidence>
<organism evidence="9">
    <name type="scientific">Oppiella nova</name>
    <dbReference type="NCBI Taxonomy" id="334625"/>
    <lineage>
        <taxon>Eukaryota</taxon>
        <taxon>Metazoa</taxon>
        <taxon>Ecdysozoa</taxon>
        <taxon>Arthropoda</taxon>
        <taxon>Chelicerata</taxon>
        <taxon>Arachnida</taxon>
        <taxon>Acari</taxon>
        <taxon>Acariformes</taxon>
        <taxon>Sarcoptiformes</taxon>
        <taxon>Oribatida</taxon>
        <taxon>Brachypylina</taxon>
        <taxon>Oppioidea</taxon>
        <taxon>Oppiidae</taxon>
        <taxon>Oppiella</taxon>
    </lineage>
</organism>
<dbReference type="EMBL" id="OC914930">
    <property type="protein sequence ID" value="CAD7637598.1"/>
    <property type="molecule type" value="Genomic_DNA"/>
</dbReference>
<dbReference type="AlphaFoldDB" id="A0A7R9L9L9"/>
<evidence type="ECO:0000256" key="1">
    <source>
        <dbReference type="ARBA" id="ARBA00004323"/>
    </source>
</evidence>
<accession>A0A7R9L9L9</accession>
<proteinExistence type="predicted"/>
<dbReference type="EMBL" id="CAJPVJ010000105">
    <property type="protein sequence ID" value="CAG2160962.1"/>
    <property type="molecule type" value="Genomic_DNA"/>
</dbReference>
<dbReference type="GO" id="GO:0008146">
    <property type="term" value="F:sulfotransferase activity"/>
    <property type="evidence" value="ECO:0007669"/>
    <property type="project" value="InterPro"/>
</dbReference>
<gene>
    <name evidence="9" type="ORF">ONB1V03_LOCUS911</name>
</gene>
<evidence type="ECO:0000256" key="3">
    <source>
        <dbReference type="ARBA" id="ARBA00022692"/>
    </source>
</evidence>
<reference evidence="9" key="1">
    <citation type="submission" date="2020-11" db="EMBL/GenBank/DDBJ databases">
        <authorList>
            <person name="Tran Van P."/>
        </authorList>
    </citation>
    <scope>NUCLEOTIDE SEQUENCE</scope>
</reference>
<evidence type="ECO:0000256" key="8">
    <source>
        <dbReference type="ARBA" id="ARBA00023180"/>
    </source>
</evidence>